<feature type="transmembrane region" description="Helical" evidence="1">
    <location>
        <begin position="175"/>
        <end position="197"/>
    </location>
</feature>
<sequence length="203" mass="22743">FSSLYSIIINTQIYVLLQNLLSSNNYPIHSTHPASVWRCCAAMGLSRMHQCCCREEISSAHLRSLPVGSAVSWTYCWALWSILSQSYISDIAELFKVDYGMLCYLTQKMRRKQMPWMQYKGACTIMVYIATMTGLSHHGPWSNRKLILDTIMVLYPAAAARPARDAATVDNTFCIATVALGLALMQIVGIVLSSLMATRTMNQ</sequence>
<dbReference type="EMBL" id="CAUEEQ010067384">
    <property type="protein sequence ID" value="CAJ0965423.1"/>
    <property type="molecule type" value="Genomic_DNA"/>
</dbReference>
<comment type="caution">
    <text evidence="2">The sequence shown here is derived from an EMBL/GenBank/DDBJ whole genome shotgun (WGS) entry which is preliminary data.</text>
</comment>
<keyword evidence="1" id="KW-0472">Membrane</keyword>
<dbReference type="Proteomes" id="UP001176940">
    <property type="component" value="Unassembled WGS sequence"/>
</dbReference>
<feature type="non-terminal residue" evidence="2">
    <location>
        <position position="203"/>
    </location>
</feature>
<keyword evidence="1" id="KW-0812">Transmembrane</keyword>
<reference evidence="2" key="1">
    <citation type="submission" date="2023-07" db="EMBL/GenBank/DDBJ databases">
        <authorList>
            <person name="Stuckert A."/>
        </authorList>
    </citation>
    <scope>NUCLEOTIDE SEQUENCE</scope>
</reference>
<evidence type="ECO:0000313" key="3">
    <source>
        <dbReference type="Proteomes" id="UP001176940"/>
    </source>
</evidence>
<organism evidence="2 3">
    <name type="scientific">Ranitomeya imitator</name>
    <name type="common">mimic poison frog</name>
    <dbReference type="NCBI Taxonomy" id="111125"/>
    <lineage>
        <taxon>Eukaryota</taxon>
        <taxon>Metazoa</taxon>
        <taxon>Chordata</taxon>
        <taxon>Craniata</taxon>
        <taxon>Vertebrata</taxon>
        <taxon>Euteleostomi</taxon>
        <taxon>Amphibia</taxon>
        <taxon>Batrachia</taxon>
        <taxon>Anura</taxon>
        <taxon>Neobatrachia</taxon>
        <taxon>Hyloidea</taxon>
        <taxon>Dendrobatidae</taxon>
        <taxon>Dendrobatinae</taxon>
        <taxon>Ranitomeya</taxon>
    </lineage>
</organism>
<accession>A0ABN9MGI4</accession>
<evidence type="ECO:0000313" key="2">
    <source>
        <dbReference type="EMBL" id="CAJ0965423.1"/>
    </source>
</evidence>
<keyword evidence="1" id="KW-1133">Transmembrane helix</keyword>
<name>A0ABN9MGI4_9NEOB</name>
<feature type="non-terminal residue" evidence="2">
    <location>
        <position position="1"/>
    </location>
</feature>
<protein>
    <submittedName>
        <fullName evidence="2">Uncharacterized protein</fullName>
    </submittedName>
</protein>
<proteinExistence type="predicted"/>
<keyword evidence="3" id="KW-1185">Reference proteome</keyword>
<feature type="transmembrane region" description="Helical" evidence="1">
    <location>
        <begin position="117"/>
        <end position="136"/>
    </location>
</feature>
<evidence type="ECO:0000256" key="1">
    <source>
        <dbReference type="SAM" id="Phobius"/>
    </source>
</evidence>
<gene>
    <name evidence="2" type="ORF">RIMI_LOCUS20285001</name>
</gene>